<evidence type="ECO:0000256" key="1">
    <source>
        <dbReference type="SAM" id="Phobius"/>
    </source>
</evidence>
<dbReference type="Pfam" id="PF11193">
    <property type="entry name" value="DUF2812"/>
    <property type="match status" value="1"/>
</dbReference>
<gene>
    <name evidence="2" type="ORF">ERS852568_01009</name>
</gene>
<keyword evidence="1" id="KW-1133">Transmembrane helix</keyword>
<accession>A0A174RN61</accession>
<keyword evidence="1" id="KW-0812">Transmembrane</keyword>
<sequence>MGKDKKKVSNLGYAFDEKRALEKFRKLSKEGWILKKANILSYELVKGEKKEQIYSMDYRKFSKNKEGLDEYIEIFRAGGWEYVCSNQNMFHFFKADVGTKPIYTNKKEDAEKYRDTYKSTKIIAVVSLICLLLSVIYIITLNSISIVLLLILGISAGILVASAMMILALKSKFKKSLDKIY</sequence>
<dbReference type="RefSeq" id="WP_055206992.1">
    <property type="nucleotide sequence ID" value="NZ_CZBO01000001.1"/>
</dbReference>
<feature type="transmembrane region" description="Helical" evidence="1">
    <location>
        <begin position="122"/>
        <end position="140"/>
    </location>
</feature>
<protein>
    <submittedName>
        <fullName evidence="2">Protein of uncharacterized function (DUF2812)</fullName>
    </submittedName>
</protein>
<keyword evidence="1" id="KW-0472">Membrane</keyword>
<name>A0A174RN61_9CLOT</name>
<dbReference type="AlphaFoldDB" id="A0A174RN61"/>
<evidence type="ECO:0000313" key="2">
    <source>
        <dbReference type="EMBL" id="CUP84595.1"/>
    </source>
</evidence>
<reference evidence="2 3" key="1">
    <citation type="submission" date="2015-09" db="EMBL/GenBank/DDBJ databases">
        <authorList>
            <consortium name="Pathogen Informatics"/>
        </authorList>
    </citation>
    <scope>NUCLEOTIDE SEQUENCE [LARGE SCALE GENOMIC DNA]</scope>
    <source>
        <strain evidence="2 3">2789STDY5834956</strain>
    </source>
</reference>
<organism evidence="2 3">
    <name type="scientific">Clostridium baratii</name>
    <dbReference type="NCBI Taxonomy" id="1561"/>
    <lineage>
        <taxon>Bacteria</taxon>
        <taxon>Bacillati</taxon>
        <taxon>Bacillota</taxon>
        <taxon>Clostridia</taxon>
        <taxon>Eubacteriales</taxon>
        <taxon>Clostridiaceae</taxon>
        <taxon>Clostridium</taxon>
    </lineage>
</organism>
<dbReference type="EMBL" id="CZBO01000001">
    <property type="protein sequence ID" value="CUP84595.1"/>
    <property type="molecule type" value="Genomic_DNA"/>
</dbReference>
<dbReference type="Proteomes" id="UP000095563">
    <property type="component" value="Unassembled WGS sequence"/>
</dbReference>
<feature type="transmembrane region" description="Helical" evidence="1">
    <location>
        <begin position="146"/>
        <end position="169"/>
    </location>
</feature>
<proteinExistence type="predicted"/>
<evidence type="ECO:0000313" key="3">
    <source>
        <dbReference type="Proteomes" id="UP000095563"/>
    </source>
</evidence>
<dbReference type="InterPro" id="IPR021359">
    <property type="entry name" value="DUF2812"/>
</dbReference>